<reference evidence="1" key="1">
    <citation type="journal article" date="1968" name="Nature">
        <title>Temperature sensitivity of cell growth in Escherichia coli associated with the temperature sensitive R(KM) factor.</title>
        <authorList>
            <person name="Terawaki Y."/>
            <person name="Kakizawa Y."/>
            <person name="Takayasu H."/>
            <person name="Yoshikawa M."/>
        </authorList>
    </citation>
    <scope>NUCLEOTIDE SEQUENCE</scope>
    <source>
        <strain evidence="1">UR-75</strain>
        <plasmid evidence="1">Rts1</plasmid>
    </source>
</reference>
<reference evidence="1" key="10">
    <citation type="journal article" date="2002" name="J. Bacteriol.">
        <title>Complete nucleotide sequence of plasmid Rts1: implications for evolution of large plasmid Genomes.</title>
        <authorList>
            <person name="Murata T."/>
            <person name="Ohnishi M."/>
            <person name="Ara T."/>
            <person name="Kaneko J."/>
            <person name="Han C.-G."/>
            <person name="Li Y.F."/>
            <person name="Takashima K."/>
            <person name="Nojima H."/>
            <person name="Nakayama K."/>
            <person name="Kaji A."/>
            <person name="Kamio Y."/>
            <person name="Miki T."/>
            <person name="Mori H."/>
            <person name="Ohtsubo E."/>
            <person name="Terawaki Y."/>
            <person name="Hayashi T."/>
        </authorList>
    </citation>
    <scope>NUCLEOTIDE SEQUENCE</scope>
    <source>
        <strain evidence="1">UR-75</strain>
        <plasmid evidence="1">Rts1</plasmid>
    </source>
</reference>
<organism evidence="1">
    <name type="scientific">Proteus vulgaris</name>
    <dbReference type="NCBI Taxonomy" id="585"/>
    <lineage>
        <taxon>Bacteria</taxon>
        <taxon>Pseudomonadati</taxon>
        <taxon>Pseudomonadota</taxon>
        <taxon>Gammaproteobacteria</taxon>
        <taxon>Enterobacterales</taxon>
        <taxon>Morganellaceae</taxon>
        <taxon>Proteus</taxon>
    </lineage>
</organism>
<reference evidence="1" key="7">
    <citation type="journal article" date="1991" name="J. Bacteriol.">
        <title>Three short fragments of Rts1 DNA are responsible for the temperature-sensitive growth phenotype (Tsg) of host bacteria.</title>
        <authorList>
            <person name="Mochida S."/>
            <person name="Tsuchiya H."/>
            <person name="Mori K."/>
            <person name="Kaji A."/>
        </authorList>
    </citation>
    <scope>NUCLEOTIDE SEQUENCE</scope>
    <source>
        <strain evidence="1">UR-75</strain>
        <plasmid evidence="1">Rts1</plasmid>
    </source>
</reference>
<proteinExistence type="predicted"/>
<reference evidence="1" key="9">
    <citation type="journal article" date="1996" name="Biochem. Biophys. Res. Commun.">
        <title>A new plasmid-encoded proteic killer gene system: cloning, sequencing, and analyzing hig locus of plasmid Rts1.</title>
        <authorList>
            <person name="Tian Q.B."/>
            <person name="Ohnishi M."/>
            <person name="Tabuchi A."/>
            <person name="Terawaki Y."/>
        </authorList>
    </citation>
    <scope>NUCLEOTIDE SEQUENCE</scope>
    <source>
        <strain evidence="1">UR-75</strain>
        <plasmid evidence="1">Rts1</plasmid>
    </source>
</reference>
<evidence type="ECO:0000313" key="1">
    <source>
        <dbReference type="EMBL" id="BAB93639.1"/>
    </source>
</evidence>
<protein>
    <submittedName>
        <fullName evidence="1">Uncharacterized protein</fullName>
    </submittedName>
</protein>
<dbReference type="AlphaFoldDB" id="Q8KK70"/>
<sequence>MLIFNEFAMSLVTTFCHGARNPNIRAHFRRFSTCWVKLILRGGFAFNEERTRSEISLNLNFFLFITTYSVVFYA</sequence>
<reference evidence="1" key="6">
    <citation type="journal article" date="1988" name="Plasmid">
        <title>Nucleotide sequence and copy control function of the extension of the incI region (incI-b) of Rts 1.</title>
        <authorList>
            <person name="Nozue H."/>
            <person name="Tsuchiya K."/>
            <person name="Kamio Y."/>
        </authorList>
    </citation>
    <scope>NUCLEOTIDE SEQUENCE</scope>
    <source>
        <strain evidence="1">UR-75</strain>
        <plasmid evidence="1">Rts1</plasmid>
    </source>
</reference>
<reference evidence="1" key="3">
    <citation type="journal article" date="1984" name="J. Bacteriol.">
        <title>Complete nucleotide sequence of mini-Rts1 and its copy mutant.</title>
        <authorList>
            <person name="Kamio Y."/>
            <person name="Tabuchi A."/>
            <person name="Itoh Y."/>
            <person name="Katagiri H."/>
            <person name="Terawaki Y."/>
        </authorList>
    </citation>
    <scope>NUCLEOTIDE SEQUENCE</scope>
    <source>
        <strain evidence="1">UR-75</strain>
        <plasmid evidence="1">Rts1</plasmid>
    </source>
</reference>
<reference evidence="1" key="5">
    <citation type="journal article" date="1988" name="J. Bacteriol.">
        <title>Nucleotide sequence of an Rts1 fragment causing temperature-dependent instability.</title>
        <authorList>
            <person name="Tanaka M."/>
            <person name="Okawa N."/>
            <person name="Mori K."/>
            <person name="Suyama Y."/>
            <person name="Kaji A."/>
        </authorList>
    </citation>
    <scope>NUCLEOTIDE SEQUENCE</scope>
    <source>
        <strain evidence="1">UR-75</strain>
        <plasmid evidence="1">Rts1</plasmid>
    </source>
</reference>
<reference evidence="1" key="2">
    <citation type="journal article" date="1983" name="J. Bacteriol.">
        <title>Nucleotide sequence of an incompatibility region of mini-Rts1 that contains five direct repeats.</title>
        <authorList>
            <person name="Kamio Y."/>
            <person name="Terawaki Y."/>
        </authorList>
    </citation>
    <scope>NUCLEOTIDE SEQUENCE</scope>
    <source>
        <strain evidence="1">UR-75</strain>
        <plasmid evidence="1">Rts1</plasmid>
    </source>
</reference>
<reference evidence="1" key="8">
    <citation type="journal article" date="1994" name="J. Mol. Biol.">
        <title>Molecular cloning and expression of a novel hydroxymethylcytosine-specific restriction enzyme (PvuRts1I) modulated by glucosylation of DNA.</title>
        <authorList>
            <person name="Janosi L."/>
            <person name="Yonemitsu H."/>
            <person name="Hong H."/>
            <person name="Kaji A."/>
        </authorList>
    </citation>
    <scope>NUCLEOTIDE SEQUENCE</scope>
    <source>
        <strain evidence="1">UR-75</strain>
        <plasmid evidence="1">Rts1</plasmid>
    </source>
</reference>
<reference evidence="1" key="4">
    <citation type="journal article" date="1985" name="J. Bacteriol.">
        <title>Organization of the Tn6-related kanamycin resistance transposon Tn2680 carrying two copies of IS26 and an IS903 variant, IS903. B.</title>
        <authorList>
            <person name="Mollet B."/>
            <person name="Clerget M."/>
            <person name="Meyer J."/>
            <person name="Iida S."/>
        </authorList>
    </citation>
    <scope>NUCLEOTIDE SEQUENCE</scope>
    <source>
        <strain evidence="1">UR-75</strain>
        <plasmid evidence="1">Rts1</plasmid>
    </source>
</reference>
<accession>Q8KK70</accession>
<gene>
    <name evidence="1" type="primary">orf76</name>
</gene>
<keyword evidence="1" id="KW-0614">Plasmid</keyword>
<name>Q8KK70_PROVU</name>
<dbReference type="EMBL" id="AP004237">
    <property type="protein sequence ID" value="BAB93639.1"/>
    <property type="molecule type" value="Genomic_DNA"/>
</dbReference>
<geneLocation type="plasmid" evidence="1">
    <name>Rts1</name>
</geneLocation>